<dbReference type="InterPro" id="IPR001466">
    <property type="entry name" value="Beta-lactam-related"/>
</dbReference>
<dbReference type="PATRIC" id="fig|545.12.peg.1584"/>
<dbReference type="PROSITE" id="PS51257">
    <property type="entry name" value="PROKAR_LIPOPROTEIN"/>
    <property type="match status" value="1"/>
</dbReference>
<sequence>MKIKHQMLCVSLFALIGCGNSTLSQLDMPAQKSAQVVVGYYGRGIDPMIRQYMREKEVTGVVVAVIQNNGPAEFHSYGITDDKNRYPITPDTLFALGSLSKGVTAEVTTMLVDEGVFNWTDTLETLLPQNTPLSPDAKNITLLQLVTHTSGLPRQPMDLLTLENLMRYFSNGENFYTQLDSDAVLGYLSDFTAPDARVPQYSNIGYAILGYILQCRTGEPIQALAQRMIFEPLAMTNSSYTPTLLKAYPRRALGHAGDQPKLITRGHLTPDWVFNKNMMGAASLYSSARDLANYARAHFTSTTVSAIDQAFAEATQTYYYRQKEAANIAWVSDEFSAQKITYQVGYIGGYSSYIGFDKRNRNAVVVLQNSFNWSNYIGQTILTRLAQQGKGD</sequence>
<dbReference type="InterPro" id="IPR012338">
    <property type="entry name" value="Beta-lactam/transpept-like"/>
</dbReference>
<evidence type="ECO:0000259" key="2">
    <source>
        <dbReference type="Pfam" id="PF00144"/>
    </source>
</evidence>
<dbReference type="SUPFAM" id="SSF56601">
    <property type="entry name" value="beta-lactamase/transpeptidase-like"/>
    <property type="match status" value="1"/>
</dbReference>
<name>A0A078L9Q3_CITKO</name>
<dbReference type="AlphaFoldDB" id="A0A078L9Q3"/>
<proteinExistence type="inferred from homology"/>
<dbReference type="InterPro" id="IPR051478">
    <property type="entry name" value="Beta-lactamase-like_AB/R"/>
</dbReference>
<comment type="similarity">
    <text evidence="1">Belongs to the beta-lactamase family.</text>
</comment>
<reference evidence="3" key="1">
    <citation type="submission" date="2014-06" db="EMBL/GenBank/DDBJ databases">
        <authorList>
            <person name="Urmite Genomes Urmite Genomes"/>
        </authorList>
    </citation>
    <scope>NUCLEOTIDE SEQUENCE</scope>
</reference>
<gene>
    <name evidence="3" type="primary">ampH_2</name>
    <name evidence="3" type="ORF">BN1086_01579</name>
</gene>
<dbReference type="Gene3D" id="3.40.710.10">
    <property type="entry name" value="DD-peptidase/beta-lactamase superfamily"/>
    <property type="match status" value="1"/>
</dbReference>
<evidence type="ECO:0000256" key="1">
    <source>
        <dbReference type="ARBA" id="ARBA00038473"/>
    </source>
</evidence>
<dbReference type="RefSeq" id="WP_200076311.1">
    <property type="nucleotide sequence ID" value="NZ_JADVIJ010000013.1"/>
</dbReference>
<protein>
    <submittedName>
        <fullName evidence="3">Penicillin-binding protein</fullName>
    </submittedName>
</protein>
<accession>A0A078L9Q3</accession>
<dbReference type="MEROPS" id="S12.006"/>
<evidence type="ECO:0000313" key="3">
    <source>
        <dbReference type="EMBL" id="CDZ83460.1"/>
    </source>
</evidence>
<dbReference type="PANTHER" id="PTHR22935">
    <property type="entry name" value="PENICILLIN-BINDING PROTEIN"/>
    <property type="match status" value="1"/>
</dbReference>
<dbReference type="PANTHER" id="PTHR22935:SF95">
    <property type="entry name" value="BETA-LACTAMASE-LIKE 1-RELATED"/>
    <property type="match status" value="1"/>
</dbReference>
<dbReference type="Pfam" id="PF00144">
    <property type="entry name" value="Beta-lactamase"/>
    <property type="match status" value="1"/>
</dbReference>
<feature type="domain" description="Beta-lactamase-related" evidence="2">
    <location>
        <begin position="46"/>
        <end position="375"/>
    </location>
</feature>
<dbReference type="EMBL" id="LK931336">
    <property type="protein sequence ID" value="CDZ83460.1"/>
    <property type="molecule type" value="Genomic_DNA"/>
</dbReference>
<organism evidence="3">
    <name type="scientific">Citrobacter koseri</name>
    <name type="common">Citrobacter diversus</name>
    <dbReference type="NCBI Taxonomy" id="545"/>
    <lineage>
        <taxon>Bacteria</taxon>
        <taxon>Pseudomonadati</taxon>
        <taxon>Pseudomonadota</taxon>
        <taxon>Gammaproteobacteria</taxon>
        <taxon>Enterobacterales</taxon>
        <taxon>Enterobacteriaceae</taxon>
        <taxon>Citrobacter</taxon>
    </lineage>
</organism>